<dbReference type="SMART" id="SM00471">
    <property type="entry name" value="HDc"/>
    <property type="match status" value="1"/>
</dbReference>
<evidence type="ECO:0000256" key="9">
    <source>
        <dbReference type="ARBA" id="ARBA00022842"/>
    </source>
</evidence>
<dbReference type="GO" id="GO:0042245">
    <property type="term" value="P:RNA repair"/>
    <property type="evidence" value="ECO:0007669"/>
    <property type="project" value="UniProtKB-KW"/>
</dbReference>
<dbReference type="AlphaFoldDB" id="A0A8B3GEI7"/>
<dbReference type="SUPFAM" id="SSF81891">
    <property type="entry name" value="Poly A polymerase C-terminal region-like"/>
    <property type="match status" value="1"/>
</dbReference>
<evidence type="ECO:0000256" key="4">
    <source>
        <dbReference type="ARBA" id="ARBA00022695"/>
    </source>
</evidence>
<sequence>MGLGQRHRPQHGRRGDHRHGPHGDHQAGRPPAPQVAQARHPGALRRARSEDPGSPGALRRHDPPVAEGRGLTRPACFVRPRLDWTDVSDSTAALSQVQASAVAELLEATPLIGELGRLFAEAGEEIYLVGGSVRDALLDRLGHDLDFTTSAGPDRTEELLRSFSRTVWTVGKQFGTIGAARKSDGREWAVEVTTFRADAYSPESRKPVVAFGDNITDDLVRRDFTVNAMAIDVAGRAFVDPHGGLKDLARKVLRTPSPPQVSFSDDPLRMMRAARFAAQLGFSVEPATFNAMTSMHERISIVSAERVRDELSKLLLSDTPRPGLNLLVGSGLADVILPELPAMRLERDEHFRHKDVYEHSLTVLDQAIALEKARDYKNGRPNPDHEPDLVIRLAALLHDIGKPATRGLDGGKVTFHHHDVVGAKLARKRLRALHYPKNVVEAVSQLIEQHLRFHGYGEQSWTDSAVRRYVRDAGDQLEHLHILTRSDCTTRNRRKAEALRRAYDELEARIDELSAQEELEAIRPDLDGNQIMEILGIGPGPEVGKAYKHLLALRMDEGPLGAERATAELRAWWQDQPH</sequence>
<feature type="domain" description="HD/PDEase" evidence="13">
    <location>
        <begin position="352"/>
        <end position="501"/>
    </location>
</feature>
<comment type="caution">
    <text evidence="14">The sequence shown here is derived from an EMBL/GenBank/DDBJ whole genome shotgun (WGS) entry which is preliminary data.</text>
</comment>
<dbReference type="EMBL" id="RCIW01000013">
    <property type="protein sequence ID" value="RLP08612.1"/>
    <property type="molecule type" value="Genomic_DNA"/>
</dbReference>
<evidence type="ECO:0000256" key="11">
    <source>
        <dbReference type="SAM" id="Coils"/>
    </source>
</evidence>
<dbReference type="SUPFAM" id="SSF81301">
    <property type="entry name" value="Nucleotidyltransferase"/>
    <property type="match status" value="1"/>
</dbReference>
<dbReference type="InterPro" id="IPR006674">
    <property type="entry name" value="HD_domain"/>
</dbReference>
<dbReference type="EC" id="2.7.7.72" evidence="14"/>
<evidence type="ECO:0000313" key="15">
    <source>
        <dbReference type="Proteomes" id="UP000279336"/>
    </source>
</evidence>
<evidence type="ECO:0000256" key="12">
    <source>
        <dbReference type="SAM" id="MobiDB-lite"/>
    </source>
</evidence>
<keyword evidence="11" id="KW-0175">Coiled coil</keyword>
<dbReference type="GO" id="GO:0008033">
    <property type="term" value="P:tRNA processing"/>
    <property type="evidence" value="ECO:0007669"/>
    <property type="project" value="UniProtKB-KW"/>
</dbReference>
<evidence type="ECO:0000256" key="6">
    <source>
        <dbReference type="ARBA" id="ARBA00022741"/>
    </source>
</evidence>
<keyword evidence="8" id="KW-0067">ATP-binding</keyword>
<evidence type="ECO:0000256" key="3">
    <source>
        <dbReference type="ARBA" id="ARBA00022694"/>
    </source>
</evidence>
<dbReference type="OrthoDB" id="9805698at2"/>
<organism evidence="14 15">
    <name type="scientific">Propionibacterium australiense</name>
    <dbReference type="NCBI Taxonomy" id="119981"/>
    <lineage>
        <taxon>Bacteria</taxon>
        <taxon>Bacillati</taxon>
        <taxon>Actinomycetota</taxon>
        <taxon>Actinomycetes</taxon>
        <taxon>Propionibacteriales</taxon>
        <taxon>Propionibacteriaceae</taxon>
        <taxon>Propionibacterium</taxon>
    </lineage>
</organism>
<dbReference type="InterPro" id="IPR014065">
    <property type="entry name" value="tRNA_adenylyltransferase"/>
</dbReference>
<evidence type="ECO:0000256" key="2">
    <source>
        <dbReference type="ARBA" id="ARBA00022679"/>
    </source>
</evidence>
<evidence type="ECO:0000256" key="10">
    <source>
        <dbReference type="ARBA" id="ARBA00022884"/>
    </source>
</evidence>
<dbReference type="PANTHER" id="PTHR47545">
    <property type="entry name" value="MULTIFUNCTIONAL CCA PROTEIN"/>
    <property type="match status" value="1"/>
</dbReference>
<dbReference type="InterPro" id="IPR006675">
    <property type="entry name" value="HDIG_dom"/>
</dbReference>
<dbReference type="InterPro" id="IPR050124">
    <property type="entry name" value="tRNA_CCA-adding_enzyme"/>
</dbReference>
<dbReference type="Pfam" id="PF01966">
    <property type="entry name" value="HD"/>
    <property type="match status" value="1"/>
</dbReference>
<dbReference type="GO" id="GO:0004810">
    <property type="term" value="F:CCA tRNA nucleotidyltransferase activity"/>
    <property type="evidence" value="ECO:0007669"/>
    <property type="project" value="UniProtKB-EC"/>
</dbReference>
<protein>
    <submittedName>
        <fullName evidence="14">CCA tRNA nucleotidyltransferase</fullName>
        <ecNumber evidence="14">2.7.7.72</ecNumber>
    </submittedName>
</protein>
<dbReference type="Gene3D" id="3.30.460.10">
    <property type="entry name" value="Beta Polymerase, domain 2"/>
    <property type="match status" value="1"/>
</dbReference>
<dbReference type="CDD" id="cd00077">
    <property type="entry name" value="HDc"/>
    <property type="match status" value="1"/>
</dbReference>
<dbReference type="CDD" id="cd05398">
    <property type="entry name" value="NT_ClassII-CCAase"/>
    <property type="match status" value="1"/>
</dbReference>
<dbReference type="GO" id="GO:0046872">
    <property type="term" value="F:metal ion binding"/>
    <property type="evidence" value="ECO:0007669"/>
    <property type="project" value="UniProtKB-KW"/>
</dbReference>
<keyword evidence="2 14" id="KW-0808">Transferase</keyword>
<evidence type="ECO:0000256" key="1">
    <source>
        <dbReference type="ARBA" id="ARBA00001946"/>
    </source>
</evidence>
<comment type="cofactor">
    <cofactor evidence="1">
        <name>Mg(2+)</name>
        <dbReference type="ChEBI" id="CHEBI:18420"/>
    </cofactor>
</comment>
<dbReference type="InterPro" id="IPR043519">
    <property type="entry name" value="NT_sf"/>
</dbReference>
<feature type="compositionally biased region" description="Basic residues" evidence="12">
    <location>
        <begin position="1"/>
        <end position="20"/>
    </location>
</feature>
<proteinExistence type="predicted"/>
<evidence type="ECO:0000313" key="14">
    <source>
        <dbReference type="EMBL" id="RLP08612.1"/>
    </source>
</evidence>
<keyword evidence="3" id="KW-0819">tRNA processing</keyword>
<dbReference type="InterPro" id="IPR003607">
    <property type="entry name" value="HD/PDEase_dom"/>
</dbReference>
<dbReference type="GO" id="GO:0003723">
    <property type="term" value="F:RNA binding"/>
    <property type="evidence" value="ECO:0007669"/>
    <property type="project" value="UniProtKB-KW"/>
</dbReference>
<accession>A0A8B3GEI7</accession>
<dbReference type="InterPro" id="IPR002646">
    <property type="entry name" value="PolA_pol_head_dom"/>
</dbReference>
<keyword evidence="6" id="KW-0547">Nucleotide-binding</keyword>
<keyword evidence="4 14" id="KW-0548">Nucleotidyltransferase</keyword>
<keyword evidence="9" id="KW-0460">Magnesium</keyword>
<keyword evidence="7" id="KW-0692">RNA repair</keyword>
<evidence type="ECO:0000256" key="5">
    <source>
        <dbReference type="ARBA" id="ARBA00022723"/>
    </source>
</evidence>
<dbReference type="Pfam" id="PF12627">
    <property type="entry name" value="PolyA_pol_RNAbd"/>
    <property type="match status" value="1"/>
</dbReference>
<dbReference type="FunFam" id="1.10.3090.10:FF:000002">
    <property type="entry name" value="CCA tRNA nucleotidyltransferase"/>
    <property type="match status" value="1"/>
</dbReference>
<dbReference type="InterPro" id="IPR032828">
    <property type="entry name" value="PolyA_RNA-bd"/>
</dbReference>
<name>A0A8B3GEI7_9ACTN</name>
<dbReference type="NCBIfam" id="TIGR00277">
    <property type="entry name" value="HDIG"/>
    <property type="match status" value="1"/>
</dbReference>
<evidence type="ECO:0000259" key="13">
    <source>
        <dbReference type="SMART" id="SM00471"/>
    </source>
</evidence>
<feature type="coiled-coil region" evidence="11">
    <location>
        <begin position="489"/>
        <end position="523"/>
    </location>
</feature>
<feature type="region of interest" description="Disordered" evidence="12">
    <location>
        <begin position="1"/>
        <end position="72"/>
    </location>
</feature>
<evidence type="ECO:0000256" key="7">
    <source>
        <dbReference type="ARBA" id="ARBA00022800"/>
    </source>
</evidence>
<dbReference type="GO" id="GO:0005524">
    <property type="term" value="F:ATP binding"/>
    <property type="evidence" value="ECO:0007669"/>
    <property type="project" value="UniProtKB-KW"/>
</dbReference>
<keyword evidence="5" id="KW-0479">Metal-binding</keyword>
<evidence type="ECO:0000256" key="8">
    <source>
        <dbReference type="ARBA" id="ARBA00022840"/>
    </source>
</evidence>
<dbReference type="NCBIfam" id="TIGR02692">
    <property type="entry name" value="tRNA_CCA_actino"/>
    <property type="match status" value="1"/>
</dbReference>
<dbReference type="Proteomes" id="UP000279336">
    <property type="component" value="Unassembled WGS sequence"/>
</dbReference>
<dbReference type="PANTHER" id="PTHR47545:SF1">
    <property type="entry name" value="MULTIFUNCTIONAL CCA PROTEIN"/>
    <property type="match status" value="1"/>
</dbReference>
<keyword evidence="10" id="KW-0694">RNA-binding</keyword>
<dbReference type="Pfam" id="PF01743">
    <property type="entry name" value="PolyA_pol"/>
    <property type="match status" value="1"/>
</dbReference>
<dbReference type="Gene3D" id="1.10.3090.10">
    <property type="entry name" value="cca-adding enzyme, domain 2"/>
    <property type="match status" value="1"/>
</dbReference>
<gene>
    <name evidence="14" type="ORF">D7U36_09230</name>
</gene>
<reference evidence="14 15" key="1">
    <citation type="submission" date="2018-10" db="EMBL/GenBank/DDBJ databases">
        <title>Propionibacterium australiense Genome Sequencing and Assembly.</title>
        <authorList>
            <person name="Bernier A.-M."/>
            <person name="Bernard K."/>
        </authorList>
    </citation>
    <scope>NUCLEOTIDE SEQUENCE [LARGE SCALE GENOMIC DNA]</scope>
    <source>
        <strain evidence="14 15">NML98A078</strain>
    </source>
</reference>